<evidence type="ECO:0000256" key="1">
    <source>
        <dbReference type="ARBA" id="ARBA00022737"/>
    </source>
</evidence>
<organism evidence="3 4">
    <name type="scientific">Rhodosorus marinus</name>
    <dbReference type="NCBI Taxonomy" id="101924"/>
    <lineage>
        <taxon>Eukaryota</taxon>
        <taxon>Rhodophyta</taxon>
        <taxon>Stylonematophyceae</taxon>
        <taxon>Stylonematales</taxon>
        <taxon>Stylonemataceae</taxon>
        <taxon>Rhodosorus</taxon>
    </lineage>
</organism>
<dbReference type="PANTHER" id="PTHR47447:SF17">
    <property type="entry name" value="OS12G0638900 PROTEIN"/>
    <property type="match status" value="1"/>
</dbReference>
<keyword evidence="1" id="KW-0677">Repeat</keyword>
<feature type="repeat" description="PPR" evidence="2">
    <location>
        <begin position="194"/>
        <end position="228"/>
    </location>
</feature>
<comment type="caution">
    <text evidence="3">The sequence shown here is derived from an EMBL/GenBank/DDBJ whole genome shotgun (WGS) entry which is preliminary data.</text>
</comment>
<dbReference type="Gene3D" id="1.25.40.10">
    <property type="entry name" value="Tetratricopeptide repeat domain"/>
    <property type="match status" value="3"/>
</dbReference>
<evidence type="ECO:0000313" key="3">
    <source>
        <dbReference type="EMBL" id="KAJ8905869.1"/>
    </source>
</evidence>
<evidence type="ECO:0000313" key="4">
    <source>
        <dbReference type="Proteomes" id="UP001157974"/>
    </source>
</evidence>
<evidence type="ECO:0000256" key="2">
    <source>
        <dbReference type="PROSITE-ProRule" id="PRU00708"/>
    </source>
</evidence>
<dbReference type="NCBIfam" id="TIGR00756">
    <property type="entry name" value="PPR"/>
    <property type="match status" value="2"/>
</dbReference>
<feature type="repeat" description="PPR" evidence="2">
    <location>
        <begin position="159"/>
        <end position="193"/>
    </location>
</feature>
<accession>A0AAV8UTK5</accession>
<gene>
    <name evidence="3" type="ORF">NDN08_002373</name>
</gene>
<dbReference type="EMBL" id="JAMWBK010000004">
    <property type="protein sequence ID" value="KAJ8905869.1"/>
    <property type="molecule type" value="Genomic_DNA"/>
</dbReference>
<sequence length="580" mass="65013">MLRGLLRGVGTSLARTPLGKRRSINYLHSSTPVQGWFARDALRRSPRPGGVIVLLRACPTADDLHECVLYGEQLGRASTWLCKLYSVAFACVGKLGSGPDSDNAGKLLGALAARAKDMQDVFDGQTYTALVGACVGCGTFDLAERVFTNFRALAGTEPTTICYNSMIHGYSKSDQFEKASALIREMRSKDIPRTATTYSPLLEYLARRRRIPEAKEILERMRQDEIQYDVRLHNAILFMYSCGKETSKALGLLLEFLKEEEKGGMRVSREMFHSVMDGFANAGDKATVRKLYTQIGLRFKPDSYSFTLMIRSCLLHATIHGTWSEDVEAALSVWEDMKRARVAPAVIAYNSMIMLVGKTSVQDMLSFYESMIEKGQKPNVFTYCALAEGFRGIGEEERALEFMEKARNALGPGDDFRSYQLIRFQLETGNVALAVALLNSASAAHATNFNVVLNYLMRRSMYDKVDDVVSLMKLKRVPFNQSTYDILVRRAGLKSFPVKEVLLLYREMVARGIPRDPRTVDRCVFFCGSCPSDEARRLLDEIAEHDGETLRNCCRKSKAFSEAMLKQDVKKLEGSCETHN</sequence>
<dbReference type="PROSITE" id="PS51375">
    <property type="entry name" value="PPR"/>
    <property type="match status" value="2"/>
</dbReference>
<proteinExistence type="predicted"/>
<protein>
    <recommendedName>
        <fullName evidence="5">Pentacotripeptide-repeat region of PRORP domain-containing protein</fullName>
    </recommendedName>
</protein>
<reference evidence="3 4" key="1">
    <citation type="journal article" date="2023" name="Nat. Commun.">
        <title>Origin of minicircular mitochondrial genomes in red algae.</title>
        <authorList>
            <person name="Lee Y."/>
            <person name="Cho C.H."/>
            <person name="Lee Y.M."/>
            <person name="Park S.I."/>
            <person name="Yang J.H."/>
            <person name="West J.A."/>
            <person name="Bhattacharya D."/>
            <person name="Yoon H.S."/>
        </authorList>
    </citation>
    <scope>NUCLEOTIDE SEQUENCE [LARGE SCALE GENOMIC DNA]</scope>
    <source>
        <strain evidence="3 4">CCMP1338</strain>
        <tissue evidence="3">Whole cell</tissue>
    </source>
</reference>
<dbReference type="InterPro" id="IPR011990">
    <property type="entry name" value="TPR-like_helical_dom_sf"/>
</dbReference>
<dbReference type="Proteomes" id="UP001157974">
    <property type="component" value="Unassembled WGS sequence"/>
</dbReference>
<dbReference type="InterPro" id="IPR002885">
    <property type="entry name" value="PPR_rpt"/>
</dbReference>
<keyword evidence="4" id="KW-1185">Reference proteome</keyword>
<evidence type="ECO:0008006" key="5">
    <source>
        <dbReference type="Google" id="ProtNLM"/>
    </source>
</evidence>
<dbReference type="Pfam" id="PF13041">
    <property type="entry name" value="PPR_2"/>
    <property type="match status" value="2"/>
</dbReference>
<dbReference type="PANTHER" id="PTHR47447">
    <property type="entry name" value="OS03G0856100 PROTEIN"/>
    <property type="match status" value="1"/>
</dbReference>
<name>A0AAV8UTK5_9RHOD</name>
<dbReference type="AlphaFoldDB" id="A0AAV8UTK5"/>